<dbReference type="EnsemblPlants" id="Bo6g048020.1">
    <property type="protein sequence ID" value="Bo6g048020.1"/>
    <property type="gene ID" value="Bo6g048020"/>
</dbReference>
<evidence type="ECO:0000256" key="1">
    <source>
        <dbReference type="SAM" id="MobiDB-lite"/>
    </source>
</evidence>
<keyword evidence="3" id="KW-1185">Reference proteome</keyword>
<reference evidence="2" key="2">
    <citation type="submission" date="2015-03" db="UniProtKB">
        <authorList>
            <consortium name="EnsemblPlants"/>
        </authorList>
    </citation>
    <scope>IDENTIFICATION</scope>
</reference>
<dbReference type="Proteomes" id="UP000032141">
    <property type="component" value="Chromosome C6"/>
</dbReference>
<dbReference type="OMA" id="CIVELEH"/>
<feature type="compositionally biased region" description="Basic and acidic residues" evidence="1">
    <location>
        <begin position="185"/>
        <end position="197"/>
    </location>
</feature>
<reference evidence="2 3" key="1">
    <citation type="journal article" date="2014" name="Genome Biol.">
        <title>Transcriptome and methylome profiling reveals relics of genome dominance in the mesopolyploid Brassica oleracea.</title>
        <authorList>
            <person name="Parkin I.A."/>
            <person name="Koh C."/>
            <person name="Tang H."/>
            <person name="Robinson S.J."/>
            <person name="Kagale S."/>
            <person name="Clarke W.E."/>
            <person name="Town C.D."/>
            <person name="Nixon J."/>
            <person name="Krishnakumar V."/>
            <person name="Bidwell S.L."/>
            <person name="Denoeud F."/>
            <person name="Belcram H."/>
            <person name="Links M.G."/>
            <person name="Just J."/>
            <person name="Clarke C."/>
            <person name="Bender T."/>
            <person name="Huebert T."/>
            <person name="Mason A.S."/>
            <person name="Pires J.C."/>
            <person name="Barker G."/>
            <person name="Moore J."/>
            <person name="Walley P.G."/>
            <person name="Manoli S."/>
            <person name="Batley J."/>
            <person name="Edwards D."/>
            <person name="Nelson M.N."/>
            <person name="Wang X."/>
            <person name="Paterson A.H."/>
            <person name="King G."/>
            <person name="Bancroft I."/>
            <person name="Chalhoub B."/>
            <person name="Sharpe A.G."/>
        </authorList>
    </citation>
    <scope>NUCLEOTIDE SEQUENCE</scope>
    <source>
        <strain evidence="2 3">cv. TO1000</strain>
    </source>
</reference>
<evidence type="ECO:0000313" key="3">
    <source>
        <dbReference type="Proteomes" id="UP000032141"/>
    </source>
</evidence>
<evidence type="ECO:0000313" key="2">
    <source>
        <dbReference type="EnsemblPlants" id="Bo6g048020.1"/>
    </source>
</evidence>
<protein>
    <submittedName>
        <fullName evidence="2">Uncharacterized protein</fullName>
    </submittedName>
</protein>
<organism evidence="2 3">
    <name type="scientific">Brassica oleracea var. oleracea</name>
    <dbReference type="NCBI Taxonomy" id="109376"/>
    <lineage>
        <taxon>Eukaryota</taxon>
        <taxon>Viridiplantae</taxon>
        <taxon>Streptophyta</taxon>
        <taxon>Embryophyta</taxon>
        <taxon>Tracheophyta</taxon>
        <taxon>Spermatophyta</taxon>
        <taxon>Magnoliopsida</taxon>
        <taxon>eudicotyledons</taxon>
        <taxon>Gunneridae</taxon>
        <taxon>Pentapetalae</taxon>
        <taxon>rosids</taxon>
        <taxon>malvids</taxon>
        <taxon>Brassicales</taxon>
        <taxon>Brassicaceae</taxon>
        <taxon>Brassiceae</taxon>
        <taxon>Brassica</taxon>
    </lineage>
</organism>
<feature type="region of interest" description="Disordered" evidence="1">
    <location>
        <begin position="160"/>
        <end position="197"/>
    </location>
</feature>
<dbReference type="HOGENOM" id="CLU_017414_0_1_1"/>
<sequence length="340" mass="39145">MSIDTAHLTSIDTDHPTSIDIVHPTSIDTAHQPSIDTVYSPSTNTVHQPSDTTCLEAEKVEVLILTVDENGMLRDEESRTRNNTGQLINAEGAVIPDDLNVNRRHDLNVDRHHNLNVDRHHDLNVDRRYNLIIDRRCRQRSHYGRLLSAEEWLEDMDQNSKKKLDDDQHTSRGDLETSKASIGRHQPDETDRQPPHIIDLHPPDIDRHRQPPINRHHPFNIDRFPLIDVPPEKAAGFHKRVKRIHDPVKFVVPCAVFEADSPIPPDKGVHLSSYIEGWRNHHAIRQVWGKEEEELEEEKKDKGQFSVFIDSSLLRWCQETQSVQQMLLKAICKASSTPYC</sequence>
<dbReference type="Gramene" id="Bo6g048020.1">
    <property type="protein sequence ID" value="Bo6g048020.1"/>
    <property type="gene ID" value="Bo6g048020"/>
</dbReference>
<dbReference type="AlphaFoldDB" id="A0A0D3CS16"/>
<proteinExistence type="predicted"/>
<name>A0A0D3CS16_BRAOL</name>
<feature type="compositionally biased region" description="Basic and acidic residues" evidence="1">
    <location>
        <begin position="160"/>
        <end position="177"/>
    </location>
</feature>
<accession>A0A0D3CS16</accession>